<evidence type="ECO:0000313" key="15">
    <source>
        <dbReference type="Proteomes" id="UP001244011"/>
    </source>
</evidence>
<comment type="pathway">
    <text evidence="3">Glycan degradation; xylan degradation.</text>
</comment>
<name>A0AAJ0BRQ8_9PEZI</name>
<evidence type="ECO:0000256" key="1">
    <source>
        <dbReference type="ARBA" id="ARBA00000681"/>
    </source>
</evidence>
<dbReference type="PANTHER" id="PTHR31490:SF35">
    <property type="entry name" value="ENDO-1,4-BETA-XYLANASE"/>
    <property type="match status" value="1"/>
</dbReference>
<keyword evidence="9 11" id="KW-0326">Glycosidase</keyword>
<dbReference type="SUPFAM" id="SSF51445">
    <property type="entry name" value="(Trans)glycosidases"/>
    <property type="match status" value="1"/>
</dbReference>
<comment type="subcellular location">
    <subcellularLocation>
        <location evidence="2">Secreted</location>
    </subcellularLocation>
</comment>
<dbReference type="RefSeq" id="XP_060279040.1">
    <property type="nucleotide sequence ID" value="XM_060425670.1"/>
</dbReference>
<dbReference type="GO" id="GO:0031176">
    <property type="term" value="F:endo-1,4-beta-xylanase activity"/>
    <property type="evidence" value="ECO:0007669"/>
    <property type="project" value="UniProtKB-EC"/>
</dbReference>
<dbReference type="SMART" id="SM00633">
    <property type="entry name" value="Glyco_10"/>
    <property type="match status" value="1"/>
</dbReference>
<evidence type="ECO:0000256" key="12">
    <source>
        <dbReference type="SAM" id="SignalP"/>
    </source>
</evidence>
<proteinExistence type="inferred from homology"/>
<evidence type="ECO:0000256" key="3">
    <source>
        <dbReference type="ARBA" id="ARBA00004851"/>
    </source>
</evidence>
<dbReference type="InterPro" id="IPR044846">
    <property type="entry name" value="GH10"/>
</dbReference>
<sequence length="365" mass="39665">MHLQHILVSILAASVPASGQLDKWAKAAGLKYFGTAVDNPALGNQAYMKIARDADEFGAITPANGQKWSLTEPNQGSFSYGSGDAITSVAKQSGQLLRCHTLVWYNQLPGWGALNGARAQMEKIITTHIQNVVTHYKGQCYAWDVVNEAMEDDGTYRQNPFYRAMGADYLPLAFKVAAAADPAAKLYYNDFNIERCCNAKINSTIDLIKRIQAAGARVDGIGMQGHSRVGKSPSKREMMETMARFSELVDEVAFTEVDIRHTQLPTSAKDYEQQAQDYMEVVGACLETPKCVGITVWDFTDSTSWIPSQFPGEGEACLWDKNLGKKPAYTSIVGMLQSAASAKAVATATPSLTTVTTAQPTITPA</sequence>
<evidence type="ECO:0000256" key="9">
    <source>
        <dbReference type="ARBA" id="ARBA00023295"/>
    </source>
</evidence>
<evidence type="ECO:0000259" key="13">
    <source>
        <dbReference type="PROSITE" id="PS51760"/>
    </source>
</evidence>
<feature type="domain" description="GH10" evidence="13">
    <location>
        <begin position="24"/>
        <end position="335"/>
    </location>
</feature>
<organism evidence="14 15">
    <name type="scientific">Phialemonium atrogriseum</name>
    <dbReference type="NCBI Taxonomy" id="1093897"/>
    <lineage>
        <taxon>Eukaryota</taxon>
        <taxon>Fungi</taxon>
        <taxon>Dikarya</taxon>
        <taxon>Ascomycota</taxon>
        <taxon>Pezizomycotina</taxon>
        <taxon>Sordariomycetes</taxon>
        <taxon>Sordariomycetidae</taxon>
        <taxon>Cephalothecales</taxon>
        <taxon>Cephalothecaceae</taxon>
        <taxon>Phialemonium</taxon>
    </lineage>
</organism>
<evidence type="ECO:0000256" key="4">
    <source>
        <dbReference type="ARBA" id="ARBA00007495"/>
    </source>
</evidence>
<comment type="caution">
    <text evidence="14">The sequence shown here is derived from an EMBL/GenBank/DDBJ whole genome shotgun (WGS) entry which is preliminary data.</text>
</comment>
<dbReference type="AlphaFoldDB" id="A0AAJ0BRQ8"/>
<keyword evidence="5" id="KW-0964">Secreted</keyword>
<evidence type="ECO:0000256" key="10">
    <source>
        <dbReference type="ARBA" id="ARBA00023326"/>
    </source>
</evidence>
<feature type="signal peptide" evidence="12">
    <location>
        <begin position="1"/>
        <end position="19"/>
    </location>
</feature>
<keyword evidence="6" id="KW-0858">Xylan degradation</keyword>
<evidence type="ECO:0000256" key="7">
    <source>
        <dbReference type="ARBA" id="ARBA00022801"/>
    </source>
</evidence>
<evidence type="ECO:0000256" key="2">
    <source>
        <dbReference type="ARBA" id="ARBA00004613"/>
    </source>
</evidence>
<dbReference type="EC" id="3.2.1.8" evidence="11"/>
<dbReference type="Pfam" id="PF00331">
    <property type="entry name" value="Glyco_hydro_10"/>
    <property type="match status" value="1"/>
</dbReference>
<evidence type="ECO:0000256" key="6">
    <source>
        <dbReference type="ARBA" id="ARBA00022651"/>
    </source>
</evidence>
<dbReference type="EMBL" id="MU839033">
    <property type="protein sequence ID" value="KAK1762827.1"/>
    <property type="molecule type" value="Genomic_DNA"/>
</dbReference>
<dbReference type="Proteomes" id="UP001244011">
    <property type="component" value="Unassembled WGS sequence"/>
</dbReference>
<feature type="chain" id="PRO_5042533208" description="Beta-xylanase" evidence="12">
    <location>
        <begin position="20"/>
        <end position="365"/>
    </location>
</feature>
<evidence type="ECO:0000313" key="14">
    <source>
        <dbReference type="EMBL" id="KAK1762827.1"/>
    </source>
</evidence>
<dbReference type="InterPro" id="IPR001000">
    <property type="entry name" value="GH10_dom"/>
</dbReference>
<evidence type="ECO:0000256" key="5">
    <source>
        <dbReference type="ARBA" id="ARBA00022525"/>
    </source>
</evidence>
<comment type="catalytic activity">
    <reaction evidence="1 11">
        <text>Endohydrolysis of (1-&gt;4)-beta-D-xylosidic linkages in xylans.</text>
        <dbReference type="EC" id="3.2.1.8"/>
    </reaction>
</comment>
<keyword evidence="10 11" id="KW-0624">Polysaccharide degradation</keyword>
<gene>
    <name evidence="14" type="ORF">QBC33DRAFT_500501</name>
</gene>
<dbReference type="PANTHER" id="PTHR31490">
    <property type="entry name" value="GLYCOSYL HYDROLASE"/>
    <property type="match status" value="1"/>
</dbReference>
<evidence type="ECO:0000256" key="8">
    <source>
        <dbReference type="ARBA" id="ARBA00023277"/>
    </source>
</evidence>
<dbReference type="GO" id="GO:0005576">
    <property type="term" value="C:extracellular region"/>
    <property type="evidence" value="ECO:0007669"/>
    <property type="project" value="UniProtKB-SubCell"/>
</dbReference>
<dbReference type="GO" id="GO:0045493">
    <property type="term" value="P:xylan catabolic process"/>
    <property type="evidence" value="ECO:0007669"/>
    <property type="project" value="UniProtKB-KW"/>
</dbReference>
<dbReference type="Gene3D" id="3.20.20.80">
    <property type="entry name" value="Glycosidases"/>
    <property type="match status" value="1"/>
</dbReference>
<dbReference type="GeneID" id="85308857"/>
<keyword evidence="7 11" id="KW-0378">Hydrolase</keyword>
<accession>A0AAJ0BRQ8</accession>
<dbReference type="PROSITE" id="PS51760">
    <property type="entry name" value="GH10_2"/>
    <property type="match status" value="1"/>
</dbReference>
<dbReference type="InterPro" id="IPR017853">
    <property type="entry name" value="GH"/>
</dbReference>
<evidence type="ECO:0000256" key="11">
    <source>
        <dbReference type="RuleBase" id="RU361174"/>
    </source>
</evidence>
<dbReference type="PRINTS" id="PR00134">
    <property type="entry name" value="GLHYDRLASE10"/>
</dbReference>
<keyword evidence="15" id="KW-1185">Reference proteome</keyword>
<comment type="similarity">
    <text evidence="4 11">Belongs to the glycosyl hydrolase 10 (cellulase F) family.</text>
</comment>
<reference evidence="14" key="1">
    <citation type="submission" date="2023-06" db="EMBL/GenBank/DDBJ databases">
        <title>Genome-scale phylogeny and comparative genomics of the fungal order Sordariales.</title>
        <authorList>
            <consortium name="Lawrence Berkeley National Laboratory"/>
            <person name="Hensen N."/>
            <person name="Bonometti L."/>
            <person name="Westerberg I."/>
            <person name="Brannstrom I.O."/>
            <person name="Guillou S."/>
            <person name="Cros-Aarteil S."/>
            <person name="Calhoun S."/>
            <person name="Haridas S."/>
            <person name="Kuo A."/>
            <person name="Mondo S."/>
            <person name="Pangilinan J."/>
            <person name="Riley R."/>
            <person name="Labutti K."/>
            <person name="Andreopoulos B."/>
            <person name="Lipzen A."/>
            <person name="Chen C."/>
            <person name="Yanf M."/>
            <person name="Daum C."/>
            <person name="Ng V."/>
            <person name="Clum A."/>
            <person name="Steindorff A."/>
            <person name="Ohm R."/>
            <person name="Martin F."/>
            <person name="Silar P."/>
            <person name="Natvig D."/>
            <person name="Lalanne C."/>
            <person name="Gautier V."/>
            <person name="Ament-Velasquez S.L."/>
            <person name="Kruys A."/>
            <person name="Hutchinson M.I."/>
            <person name="Powell A.J."/>
            <person name="Barry K."/>
            <person name="Miller A.N."/>
            <person name="Grigoriev I.V."/>
            <person name="Debuchy R."/>
            <person name="Gladieux P."/>
            <person name="Thoren M.H."/>
            <person name="Johannesson H."/>
        </authorList>
    </citation>
    <scope>NUCLEOTIDE SEQUENCE</scope>
    <source>
        <strain evidence="14">8032-3</strain>
    </source>
</reference>
<keyword evidence="8 11" id="KW-0119">Carbohydrate metabolism</keyword>
<protein>
    <recommendedName>
        <fullName evidence="11">Beta-xylanase</fullName>
        <ecNumber evidence="11">3.2.1.8</ecNumber>
    </recommendedName>
</protein>
<keyword evidence="12" id="KW-0732">Signal</keyword>